<evidence type="ECO:0000259" key="11">
    <source>
        <dbReference type="PROSITE" id="PS51847"/>
    </source>
</evidence>
<accession>A0A367JVR5</accession>
<name>A0A367JVR5_RHIAZ</name>
<sequence length="686" mass="77945">MSVLKIRDLNSGTPPFFSTFMLEFIFVYFLGGFTFLPLACLIYIRFLSVKQQEQTENKKQECKQHTSEVKHGWIQLTNQYEPKMPEHNGILSLTSSNIYYGVLKHGTLFCYESEKQDNVCKILPIQDYLISLYPEGKPENELFSRSSVIRLGDIQSDTTYFLNCNRKVDKEDWYLGLIDAHNMLKDSPNEAQYVMMDSTHFDASAIEDLIYHVQSTPSHRETAWMNAIIGRLFLGMYKTDMFKEWVETKVKKKINTKRPQFLDEIVVRKVDVGQTVPYITDPKLVSITAEGEIVAEATVEYQGGLAVEIQTDINWSYSSRMKPIRMNVVLSVQLKKLFGRMMLKLKSPPSNRCWLAFYDMPEMEWKITPIVADKQITLSIVTNAIESRIREVMAETFVLPNMDDTPFCFSCGKGGIFGNRVPVVAKKQSRKTEIKTHTEAIEKEHSDISEQKHSQKVEVVDTSASIKSAPVSVEPRENEHRWSNTLLRKRSKNTDETSDTESISSIKSNGSGFLRKISDYLPSESPSSGHSIRSIRRNTLINKAEDFLNKRITKQPSASLPSLPVGDNYQALDAEKKQMYEERLANMRKRAAAATATATVAVVVKEKEEEEEEEEQQGSHDLGGSTKTQIPSMTSVKQGRQRATSCVNEASITRSVPLTVKPPLPPRRNSAHIVLHKYPTKNTAFS</sequence>
<keyword evidence="8 10" id="KW-0472">Membrane</keyword>
<dbReference type="PANTHER" id="PTHR13466">
    <property type="entry name" value="TEX2 PROTEIN-RELATED"/>
    <property type="match status" value="1"/>
</dbReference>
<comment type="caution">
    <text evidence="12">The sequence shown here is derived from an EMBL/GenBank/DDBJ whole genome shotgun (WGS) entry which is preliminary data.</text>
</comment>
<evidence type="ECO:0000256" key="1">
    <source>
        <dbReference type="ARBA" id="ARBA00004586"/>
    </source>
</evidence>
<evidence type="ECO:0000256" key="3">
    <source>
        <dbReference type="ARBA" id="ARBA00022692"/>
    </source>
</evidence>
<dbReference type="SUPFAM" id="SSF50729">
    <property type="entry name" value="PH domain-like"/>
    <property type="match status" value="1"/>
</dbReference>
<dbReference type="InterPro" id="IPR011993">
    <property type="entry name" value="PH-like_dom_sf"/>
</dbReference>
<dbReference type="Proteomes" id="UP000252139">
    <property type="component" value="Unassembled WGS sequence"/>
</dbReference>
<feature type="transmembrane region" description="Helical" evidence="10">
    <location>
        <begin position="20"/>
        <end position="44"/>
    </location>
</feature>
<dbReference type="PANTHER" id="PTHR13466:SF19">
    <property type="entry name" value="NUCLEUS-VACUOLE JUNCTION PROTEIN 2"/>
    <property type="match status" value="1"/>
</dbReference>
<evidence type="ECO:0000313" key="13">
    <source>
        <dbReference type="Proteomes" id="UP000252139"/>
    </source>
</evidence>
<organism evidence="12 13">
    <name type="scientific">Rhizopus azygosporus</name>
    <name type="common">Rhizopus microsporus var. azygosporus</name>
    <dbReference type="NCBI Taxonomy" id="86630"/>
    <lineage>
        <taxon>Eukaryota</taxon>
        <taxon>Fungi</taxon>
        <taxon>Fungi incertae sedis</taxon>
        <taxon>Mucoromycota</taxon>
        <taxon>Mucoromycotina</taxon>
        <taxon>Mucoromycetes</taxon>
        <taxon>Mucorales</taxon>
        <taxon>Mucorineae</taxon>
        <taxon>Rhizopodaceae</taxon>
        <taxon>Rhizopus</taxon>
    </lineage>
</organism>
<feature type="compositionally biased region" description="Polar residues" evidence="9">
    <location>
        <begin position="625"/>
        <end position="648"/>
    </location>
</feature>
<dbReference type="EMBL" id="PJQL01000631">
    <property type="protein sequence ID" value="RCH93995.1"/>
    <property type="molecule type" value="Genomic_DNA"/>
</dbReference>
<evidence type="ECO:0000256" key="6">
    <source>
        <dbReference type="ARBA" id="ARBA00023055"/>
    </source>
</evidence>
<comment type="subcellular location">
    <subcellularLocation>
        <location evidence="1">Endoplasmic reticulum membrane</location>
    </subcellularLocation>
</comment>
<reference evidence="12 13" key="1">
    <citation type="journal article" date="2018" name="G3 (Bethesda)">
        <title>Phylogenetic and Phylogenomic Definition of Rhizopus Species.</title>
        <authorList>
            <person name="Gryganskyi A.P."/>
            <person name="Golan J."/>
            <person name="Dolatabadi S."/>
            <person name="Mondo S."/>
            <person name="Robb S."/>
            <person name="Idnurm A."/>
            <person name="Muszewska A."/>
            <person name="Steczkiewicz K."/>
            <person name="Masonjones S."/>
            <person name="Liao H.L."/>
            <person name="Gajdeczka M.T."/>
            <person name="Anike F."/>
            <person name="Vuek A."/>
            <person name="Anishchenko I.M."/>
            <person name="Voigt K."/>
            <person name="de Hoog G.S."/>
            <person name="Smith M.E."/>
            <person name="Heitman J."/>
            <person name="Vilgalys R."/>
            <person name="Stajich J.E."/>
        </authorList>
    </citation>
    <scope>NUCLEOTIDE SEQUENCE [LARGE SCALE GENOMIC DNA]</scope>
    <source>
        <strain evidence="12 13">CBS 357.93</strain>
    </source>
</reference>
<gene>
    <name evidence="12" type="ORF">CU097_009992</name>
</gene>
<dbReference type="InterPro" id="IPR031468">
    <property type="entry name" value="SMP_LBD"/>
</dbReference>
<keyword evidence="6" id="KW-0445">Lipid transport</keyword>
<keyword evidence="4" id="KW-0256">Endoplasmic reticulum</keyword>
<keyword evidence="3 10" id="KW-0812">Transmembrane</keyword>
<dbReference type="OrthoDB" id="26740at2759"/>
<evidence type="ECO:0000256" key="5">
    <source>
        <dbReference type="ARBA" id="ARBA00022989"/>
    </source>
</evidence>
<feature type="region of interest" description="Disordered" evidence="9">
    <location>
        <begin position="605"/>
        <end position="648"/>
    </location>
</feature>
<evidence type="ECO:0000313" key="12">
    <source>
        <dbReference type="EMBL" id="RCH93995.1"/>
    </source>
</evidence>
<dbReference type="GO" id="GO:0015914">
    <property type="term" value="P:phospholipid transport"/>
    <property type="evidence" value="ECO:0007669"/>
    <property type="project" value="TreeGrafter"/>
</dbReference>
<evidence type="ECO:0000256" key="2">
    <source>
        <dbReference type="ARBA" id="ARBA00022448"/>
    </source>
</evidence>
<evidence type="ECO:0000256" key="4">
    <source>
        <dbReference type="ARBA" id="ARBA00022824"/>
    </source>
</evidence>
<evidence type="ECO:0000256" key="10">
    <source>
        <dbReference type="SAM" id="Phobius"/>
    </source>
</evidence>
<feature type="domain" description="SMP-LTD" evidence="11">
    <location>
        <begin position="218"/>
        <end position="408"/>
    </location>
</feature>
<proteinExistence type="predicted"/>
<dbReference type="GO" id="GO:0005789">
    <property type="term" value="C:endoplasmic reticulum membrane"/>
    <property type="evidence" value="ECO:0007669"/>
    <property type="project" value="UniProtKB-SubCell"/>
</dbReference>
<dbReference type="Pfam" id="PF26547">
    <property type="entry name" value="PDZD8_N"/>
    <property type="match status" value="1"/>
</dbReference>
<feature type="region of interest" description="Disordered" evidence="9">
    <location>
        <begin position="489"/>
        <end position="508"/>
    </location>
</feature>
<dbReference type="GO" id="GO:1990456">
    <property type="term" value="P:mitochondrion-endoplasmic reticulum membrane tethering"/>
    <property type="evidence" value="ECO:0007669"/>
    <property type="project" value="TreeGrafter"/>
</dbReference>
<protein>
    <recommendedName>
        <fullName evidence="11">SMP-LTD domain-containing protein</fullName>
    </recommendedName>
</protein>
<dbReference type="InterPro" id="IPR058801">
    <property type="entry name" value="PDZD8_N"/>
</dbReference>
<dbReference type="CDD" id="cd21675">
    <property type="entry name" value="SMP_TEX2"/>
    <property type="match status" value="1"/>
</dbReference>
<keyword evidence="2" id="KW-0813">Transport</keyword>
<keyword evidence="7" id="KW-0446">Lipid-binding</keyword>
<keyword evidence="5 10" id="KW-1133">Transmembrane helix</keyword>
<dbReference type="Gene3D" id="2.30.29.30">
    <property type="entry name" value="Pleckstrin-homology domain (PH domain)/Phosphotyrosine-binding domain (PTB)"/>
    <property type="match status" value="1"/>
</dbReference>
<evidence type="ECO:0000256" key="8">
    <source>
        <dbReference type="ARBA" id="ARBA00023136"/>
    </source>
</evidence>
<dbReference type="PROSITE" id="PS51847">
    <property type="entry name" value="SMP"/>
    <property type="match status" value="1"/>
</dbReference>
<evidence type="ECO:0000256" key="9">
    <source>
        <dbReference type="SAM" id="MobiDB-lite"/>
    </source>
</evidence>
<evidence type="ECO:0000256" key="7">
    <source>
        <dbReference type="ARBA" id="ARBA00023121"/>
    </source>
</evidence>
<dbReference type="GO" id="GO:0032865">
    <property type="term" value="C:ERMES complex"/>
    <property type="evidence" value="ECO:0007669"/>
    <property type="project" value="TreeGrafter"/>
</dbReference>
<dbReference type="STRING" id="86630.A0A367JVR5"/>
<dbReference type="GO" id="GO:0008289">
    <property type="term" value="F:lipid binding"/>
    <property type="evidence" value="ECO:0007669"/>
    <property type="project" value="UniProtKB-KW"/>
</dbReference>
<dbReference type="AlphaFoldDB" id="A0A367JVR5"/>
<keyword evidence="13" id="KW-1185">Reference proteome</keyword>